<comment type="caution">
    <text evidence="1">The sequence shown here is derived from an EMBL/GenBank/DDBJ whole genome shotgun (WGS) entry which is preliminary data.</text>
</comment>
<gene>
    <name evidence="1" type="ORF">BURMUCGD2_1904</name>
</gene>
<dbReference type="EMBL" id="ACFC01000003">
    <property type="protein sequence ID" value="EEE07695.1"/>
    <property type="molecule type" value="Genomic_DNA"/>
</dbReference>
<protein>
    <submittedName>
        <fullName evidence="1">Uncharacterized protein</fullName>
    </submittedName>
</protein>
<evidence type="ECO:0000313" key="2">
    <source>
        <dbReference type="Proteomes" id="UP000004535"/>
    </source>
</evidence>
<reference evidence="1 2" key="1">
    <citation type="journal article" date="2012" name="J. Bacteriol.">
        <title>Draft Genome Sequence Determination for Cystic Fibrosis and Chronic Granulomatous Disease Burkholderia multivorans Isolates.</title>
        <authorList>
            <person name="Varga J.J."/>
            <person name="Losada L."/>
            <person name="Zelazny A.M."/>
            <person name="Brinkac L."/>
            <person name="Harkins D."/>
            <person name="Radune D."/>
            <person name="Hostetler J."/>
            <person name="Sampaio E.P."/>
            <person name="Ronning C.M."/>
            <person name="Nierman W.C."/>
            <person name="Greenberg D.E."/>
            <person name="Holland S.M."/>
            <person name="Goldberg J.B."/>
        </authorList>
    </citation>
    <scope>NUCLEOTIDE SEQUENCE [LARGE SCALE GENOMIC DNA]</scope>
    <source>
        <strain evidence="1 2">CGD2</strain>
    </source>
</reference>
<sequence>MIDDRPPRTLTAVNERRRHACAPSSRRSGGLARGQRQRLVLEIFVETVHAVLAAAPRLLEAAERRGRIPRAAVDVDLARAQPACDAQRTLVARCPPASGKRSFQRPPHAPTTPATRACTPFRRCNTGATPARRRMRGVACIVLCF</sequence>
<accession>B9BM35</accession>
<organism evidence="1 2">
    <name type="scientific">Burkholderia multivorans CGD2</name>
    <dbReference type="NCBI Taxonomy" id="513052"/>
    <lineage>
        <taxon>Bacteria</taxon>
        <taxon>Pseudomonadati</taxon>
        <taxon>Pseudomonadota</taxon>
        <taxon>Betaproteobacteria</taxon>
        <taxon>Burkholderiales</taxon>
        <taxon>Burkholderiaceae</taxon>
        <taxon>Burkholderia</taxon>
        <taxon>Burkholderia cepacia complex</taxon>
    </lineage>
</organism>
<proteinExistence type="predicted"/>
<dbReference type="AlphaFoldDB" id="B9BM35"/>
<name>B9BM35_9BURK</name>
<dbReference type="Proteomes" id="UP000004535">
    <property type="component" value="Unassembled WGS sequence"/>
</dbReference>
<evidence type="ECO:0000313" key="1">
    <source>
        <dbReference type="EMBL" id="EEE07695.1"/>
    </source>
</evidence>